<feature type="transmembrane region" description="Helical" evidence="6">
    <location>
        <begin position="182"/>
        <end position="202"/>
    </location>
</feature>
<comment type="function">
    <text evidence="6">Plays a role in the flagellum-specific transport system.</text>
</comment>
<reference evidence="8 9" key="1">
    <citation type="submission" date="2018-10" db="EMBL/GenBank/DDBJ databases">
        <title>Rhodobacter sp . BO-81.</title>
        <authorList>
            <person name="Im W.T."/>
        </authorList>
    </citation>
    <scope>NUCLEOTIDE SEQUENCE [LARGE SCALE GENOMIC DNA]</scope>
    <source>
        <strain evidence="8 9">BO-81</strain>
    </source>
</reference>
<evidence type="ECO:0000256" key="4">
    <source>
        <dbReference type="ARBA" id="ARBA00022989"/>
    </source>
</evidence>
<dbReference type="GO" id="GO:0044781">
    <property type="term" value="P:bacterial-type flagellum organization"/>
    <property type="evidence" value="ECO:0007669"/>
    <property type="project" value="UniProtKB-UniRule"/>
</dbReference>
<evidence type="ECO:0000256" key="5">
    <source>
        <dbReference type="ARBA" id="ARBA00023136"/>
    </source>
</evidence>
<feature type="signal peptide" evidence="7">
    <location>
        <begin position="1"/>
        <end position="20"/>
    </location>
</feature>
<dbReference type="PRINTS" id="PR00951">
    <property type="entry name" value="FLGBIOSNFLIP"/>
</dbReference>
<organism evidence="8 9">
    <name type="scientific">Paenirhodobacter hankyongi</name>
    <dbReference type="NCBI Taxonomy" id="2294033"/>
    <lineage>
        <taxon>Bacteria</taxon>
        <taxon>Pseudomonadati</taxon>
        <taxon>Pseudomonadota</taxon>
        <taxon>Alphaproteobacteria</taxon>
        <taxon>Rhodobacterales</taxon>
        <taxon>Rhodobacter group</taxon>
        <taxon>Paenirhodobacter</taxon>
    </lineage>
</organism>
<evidence type="ECO:0000256" key="7">
    <source>
        <dbReference type="SAM" id="SignalP"/>
    </source>
</evidence>
<dbReference type="EMBL" id="RCHI01000012">
    <property type="protein sequence ID" value="RLL64090.1"/>
    <property type="molecule type" value="Genomic_DNA"/>
</dbReference>
<keyword evidence="9" id="KW-1185">Reference proteome</keyword>
<sequence length="241" mass="25547">MRRAAVLAALICLVALPAGAQQISLDLGGSDGLAGRSMLMIAGITLLSIAPGLAIMVTCFPFVVTVLSILRQAMGLQQSPPNMLIVSLALFLSWFIMEPTFTESWNAGISPLLDGTIDLATAFERGVAPFRGFMAGRVNPDTFAQLSGMRDGTPFAGELKAAPLSTLVPAFMLSEITRAFEIGFLVYLPFLVIDLVVSAILMSMGMMMVPPAAVALPFKLAFFVVANGWVLVSGALVRSYL</sequence>
<keyword evidence="6" id="KW-1006">Bacterial flagellum protein export</keyword>
<keyword evidence="3 6" id="KW-0812">Transmembrane</keyword>
<dbReference type="Pfam" id="PF00813">
    <property type="entry name" value="FliP"/>
    <property type="match status" value="1"/>
</dbReference>
<dbReference type="GO" id="GO:0005886">
    <property type="term" value="C:plasma membrane"/>
    <property type="evidence" value="ECO:0007669"/>
    <property type="project" value="UniProtKB-SubCell"/>
</dbReference>
<dbReference type="GO" id="GO:0009425">
    <property type="term" value="C:bacterial-type flagellum basal body"/>
    <property type="evidence" value="ECO:0007669"/>
    <property type="project" value="UniProtKB-SubCell"/>
</dbReference>
<keyword evidence="8" id="KW-0969">Cilium</keyword>
<feature type="chain" id="PRO_5019254807" description="Flagellar biosynthetic protein FliP" evidence="7">
    <location>
        <begin position="21"/>
        <end position="241"/>
    </location>
</feature>
<comment type="subcellular location">
    <subcellularLocation>
        <location evidence="6">Cell membrane</location>
        <topology evidence="6">Multi-pass membrane protein</topology>
    </subcellularLocation>
    <subcellularLocation>
        <location evidence="6">Bacterial flagellum basal body</location>
    </subcellularLocation>
</comment>
<comment type="similarity">
    <text evidence="1 6">Belongs to the FliP/MopC/SpaP family.</text>
</comment>
<feature type="transmembrane region" description="Helical" evidence="6">
    <location>
        <begin position="44"/>
        <end position="70"/>
    </location>
</feature>
<dbReference type="NCBIfam" id="TIGR01103">
    <property type="entry name" value="fliP"/>
    <property type="match status" value="1"/>
</dbReference>
<gene>
    <name evidence="6 8" type="primary">fliP</name>
    <name evidence="8" type="ORF">DYS74_12750</name>
</gene>
<keyword evidence="8" id="KW-0966">Cell projection</keyword>
<dbReference type="PANTHER" id="PTHR30587">
    <property type="entry name" value="FLAGELLAR BIOSYNTHETIC PROTEIN FLIP"/>
    <property type="match status" value="1"/>
</dbReference>
<dbReference type="Proteomes" id="UP000279673">
    <property type="component" value="Unassembled WGS sequence"/>
</dbReference>
<evidence type="ECO:0000256" key="3">
    <source>
        <dbReference type="ARBA" id="ARBA00022692"/>
    </source>
</evidence>
<evidence type="ECO:0000256" key="6">
    <source>
        <dbReference type="RuleBase" id="RU362069"/>
    </source>
</evidence>
<comment type="caution">
    <text evidence="6">Lacks conserved residue(s) required for the propagation of feature annotation.</text>
</comment>
<keyword evidence="2 6" id="KW-1003">Cell membrane</keyword>
<keyword evidence="5 6" id="KW-0472">Membrane</keyword>
<feature type="transmembrane region" description="Helical" evidence="6">
    <location>
        <begin position="214"/>
        <end position="237"/>
    </location>
</feature>
<dbReference type="GO" id="GO:0009306">
    <property type="term" value="P:protein secretion"/>
    <property type="evidence" value="ECO:0007669"/>
    <property type="project" value="UniProtKB-UniRule"/>
</dbReference>
<dbReference type="InterPro" id="IPR005838">
    <property type="entry name" value="T3SS_IM_P"/>
</dbReference>
<proteinExistence type="inferred from homology"/>
<keyword evidence="6" id="KW-1005">Bacterial flagellum biogenesis</keyword>
<dbReference type="PRINTS" id="PR01302">
    <property type="entry name" value="TYPE3IMPPROT"/>
</dbReference>
<dbReference type="InterPro" id="IPR005837">
    <property type="entry name" value="FliP"/>
</dbReference>
<evidence type="ECO:0000313" key="9">
    <source>
        <dbReference type="Proteomes" id="UP000279673"/>
    </source>
</evidence>
<evidence type="ECO:0000313" key="8">
    <source>
        <dbReference type="EMBL" id="RLL64090.1"/>
    </source>
</evidence>
<dbReference type="AlphaFoldDB" id="A0A421BM26"/>
<evidence type="ECO:0000256" key="2">
    <source>
        <dbReference type="ARBA" id="ARBA00022475"/>
    </source>
</evidence>
<dbReference type="PANTHER" id="PTHR30587:SF2">
    <property type="entry name" value="SURFACE PRESENTATION OF ANTIGENS PROTEIN SPAP"/>
    <property type="match status" value="1"/>
</dbReference>
<comment type="caution">
    <text evidence="8">The sequence shown here is derived from an EMBL/GenBank/DDBJ whole genome shotgun (WGS) entry which is preliminary data.</text>
</comment>
<evidence type="ECO:0000256" key="1">
    <source>
        <dbReference type="ARBA" id="ARBA00006257"/>
    </source>
</evidence>
<keyword evidence="4 6" id="KW-1133">Transmembrane helix</keyword>
<keyword evidence="6" id="KW-0653">Protein transport</keyword>
<keyword evidence="6" id="KW-0813">Transport</keyword>
<accession>A0A421BM26</accession>
<protein>
    <recommendedName>
        <fullName evidence="6">Flagellar biosynthetic protein FliP</fullName>
    </recommendedName>
</protein>
<dbReference type="NCBIfam" id="NF009438">
    <property type="entry name" value="PRK12797.1"/>
    <property type="match status" value="1"/>
</dbReference>
<keyword evidence="8" id="KW-0282">Flagellum</keyword>
<dbReference type="PROSITE" id="PS01060">
    <property type="entry name" value="FLIP_1"/>
    <property type="match status" value="1"/>
</dbReference>
<dbReference type="RefSeq" id="WP_121534075.1">
    <property type="nucleotide sequence ID" value="NZ_RCHI01000012.1"/>
</dbReference>
<name>A0A421BM26_9RHOB</name>
<keyword evidence="7" id="KW-0732">Signal</keyword>